<dbReference type="Pfam" id="PF00884">
    <property type="entry name" value="Sulfatase"/>
    <property type="match status" value="1"/>
</dbReference>
<evidence type="ECO:0000313" key="6">
    <source>
        <dbReference type="Proteomes" id="UP000245506"/>
    </source>
</evidence>
<comment type="caution">
    <text evidence="5">The sequence shown here is derived from an EMBL/GenBank/DDBJ whole genome shotgun (WGS) entry which is preliminary data.</text>
</comment>
<comment type="similarity">
    <text evidence="1">Belongs to the sulfatase family.</text>
</comment>
<dbReference type="EMBL" id="QGKL01000042">
    <property type="protein sequence ID" value="PWQ93746.1"/>
    <property type="molecule type" value="Genomic_DNA"/>
</dbReference>
<evidence type="ECO:0000259" key="4">
    <source>
        <dbReference type="Pfam" id="PF00884"/>
    </source>
</evidence>
<proteinExistence type="inferred from homology"/>
<dbReference type="Proteomes" id="UP000245506">
    <property type="component" value="Unassembled WGS sequence"/>
</dbReference>
<feature type="chain" id="PRO_5016382742" evidence="3">
    <location>
        <begin position="22"/>
        <end position="431"/>
    </location>
</feature>
<dbReference type="Gene3D" id="3.40.720.10">
    <property type="entry name" value="Alkaline Phosphatase, subunit A"/>
    <property type="match status" value="1"/>
</dbReference>
<dbReference type="OrthoDB" id="9803751at2"/>
<sequence length="431" mass="46830">MRLHHFIAATVLTTCSVVSHAATVKPNILLIIADDMGLDASHCYNVGKNQANMPNIEKMCATGMVFEKTYAAPVCTPTRSTIMSGMYGFRTGVGSAISRTNGNGLSGDTVSLFDRLDKTDYAKAIIGKWHLASSRTDINHPSELGVDDYYGLISGGVPDYYQWTSVRNGVANQENGYATTVFTDHAVDWIAKQQENPWFLWLAYNAPHTPFHVPPNSLTTANLVDDAAEIRSNPLPYYNAALEALDTEIGRLLSTMKPKVRDNTVIIFIGDNGTPGQVARSFYGRGRVKGSIFDGGTHVPMVVTGPGVTKGRSNTLVNTTDLHATIAGLAGVTVNSPDTHNLIPVFAGQSGKRDFVYVEHFSDAEARRADVHGWAIRDDRYKLVAAKGEPQMLFDLDNDPQERTNLLVGYTSPEISAVIAKLTSAHVALKK</sequence>
<feature type="signal peptide" evidence="3">
    <location>
        <begin position="1"/>
        <end position="21"/>
    </location>
</feature>
<protein>
    <submittedName>
        <fullName evidence="5">Sulfatase</fullName>
    </submittedName>
</protein>
<dbReference type="SUPFAM" id="SSF53649">
    <property type="entry name" value="Alkaline phosphatase-like"/>
    <property type="match status" value="1"/>
</dbReference>
<dbReference type="InterPro" id="IPR050738">
    <property type="entry name" value="Sulfatase"/>
</dbReference>
<keyword evidence="6" id="KW-1185">Reference proteome</keyword>
<gene>
    <name evidence="5" type="ORF">DKT75_19240</name>
</gene>
<dbReference type="InterPro" id="IPR017850">
    <property type="entry name" value="Alkaline_phosphatase_core_sf"/>
</dbReference>
<evidence type="ECO:0000256" key="1">
    <source>
        <dbReference type="ARBA" id="ARBA00008779"/>
    </source>
</evidence>
<evidence type="ECO:0000256" key="3">
    <source>
        <dbReference type="SAM" id="SignalP"/>
    </source>
</evidence>
<keyword evidence="2" id="KW-0378">Hydrolase</keyword>
<feature type="domain" description="Sulfatase N-terminal" evidence="4">
    <location>
        <begin position="26"/>
        <end position="332"/>
    </location>
</feature>
<dbReference type="Gene3D" id="3.30.1120.10">
    <property type="match status" value="1"/>
</dbReference>
<evidence type="ECO:0000256" key="2">
    <source>
        <dbReference type="ARBA" id="ARBA00022801"/>
    </source>
</evidence>
<name>A0A317C4Y4_9GAMM</name>
<organism evidence="5 6">
    <name type="scientific">Leucothrix arctica</name>
    <dbReference type="NCBI Taxonomy" id="1481894"/>
    <lineage>
        <taxon>Bacteria</taxon>
        <taxon>Pseudomonadati</taxon>
        <taxon>Pseudomonadota</taxon>
        <taxon>Gammaproteobacteria</taxon>
        <taxon>Thiotrichales</taxon>
        <taxon>Thiotrichaceae</taxon>
        <taxon>Leucothrix</taxon>
    </lineage>
</organism>
<dbReference type="RefSeq" id="WP_109825865.1">
    <property type="nucleotide sequence ID" value="NZ_QGKL01000042.1"/>
</dbReference>
<dbReference type="PANTHER" id="PTHR42693">
    <property type="entry name" value="ARYLSULFATASE FAMILY MEMBER"/>
    <property type="match status" value="1"/>
</dbReference>
<accession>A0A317C4Y4</accession>
<dbReference type="PANTHER" id="PTHR42693:SF53">
    <property type="entry name" value="ENDO-4-O-SULFATASE"/>
    <property type="match status" value="1"/>
</dbReference>
<dbReference type="AlphaFoldDB" id="A0A317C4Y4"/>
<keyword evidence="3" id="KW-0732">Signal</keyword>
<evidence type="ECO:0000313" key="5">
    <source>
        <dbReference type="EMBL" id="PWQ93746.1"/>
    </source>
</evidence>
<reference evidence="5 6" key="1">
    <citation type="submission" date="2018-05" db="EMBL/GenBank/DDBJ databases">
        <title>Leucothrix arctica sp. nov., isolated from Arctic seawater.</title>
        <authorList>
            <person name="Choi A."/>
            <person name="Baek K."/>
        </authorList>
    </citation>
    <scope>NUCLEOTIDE SEQUENCE [LARGE SCALE GENOMIC DNA]</scope>
    <source>
        <strain evidence="5 6">IMCC9719</strain>
    </source>
</reference>
<dbReference type="GO" id="GO:0004065">
    <property type="term" value="F:arylsulfatase activity"/>
    <property type="evidence" value="ECO:0007669"/>
    <property type="project" value="TreeGrafter"/>
</dbReference>
<dbReference type="InterPro" id="IPR000917">
    <property type="entry name" value="Sulfatase_N"/>
</dbReference>